<accession>A0ABD4T933</accession>
<organism evidence="2 3">
    <name type="scientific">Lyngbya confervoides BDU141951</name>
    <dbReference type="NCBI Taxonomy" id="1574623"/>
    <lineage>
        <taxon>Bacteria</taxon>
        <taxon>Bacillati</taxon>
        <taxon>Cyanobacteriota</taxon>
        <taxon>Cyanophyceae</taxon>
        <taxon>Oscillatoriophycideae</taxon>
        <taxon>Oscillatoriales</taxon>
        <taxon>Microcoleaceae</taxon>
        <taxon>Lyngbya</taxon>
    </lineage>
</organism>
<keyword evidence="3" id="KW-1185">Reference proteome</keyword>
<feature type="transmembrane region" description="Helical" evidence="1">
    <location>
        <begin position="78"/>
        <end position="98"/>
    </location>
</feature>
<keyword evidence="1" id="KW-0472">Membrane</keyword>
<dbReference type="Proteomes" id="UP000031561">
    <property type="component" value="Unassembled WGS sequence"/>
</dbReference>
<dbReference type="AlphaFoldDB" id="A0ABD4T933"/>
<evidence type="ECO:0000313" key="3">
    <source>
        <dbReference type="Proteomes" id="UP000031561"/>
    </source>
</evidence>
<reference evidence="2 3" key="1">
    <citation type="journal article" date="2015" name="Genome Announc.">
        <title>Draft Genome Sequence of Filamentous Marine Cyanobacterium Lyngbya confervoides Strain BDU141951.</title>
        <authorList>
            <person name="Chandrababunaidu M.M."/>
            <person name="Sen D."/>
            <person name="Tripathy S."/>
        </authorList>
    </citation>
    <scope>NUCLEOTIDE SEQUENCE [LARGE SCALE GENOMIC DNA]</scope>
    <source>
        <strain evidence="2 3">BDU141951</strain>
    </source>
</reference>
<dbReference type="EMBL" id="JTHE03000106">
    <property type="protein sequence ID" value="MCM1984953.1"/>
    <property type="molecule type" value="Genomic_DNA"/>
</dbReference>
<keyword evidence="1" id="KW-1133">Transmembrane helix</keyword>
<feature type="transmembrane region" description="Helical" evidence="1">
    <location>
        <begin position="45"/>
        <end position="66"/>
    </location>
</feature>
<proteinExistence type="predicted"/>
<evidence type="ECO:0000313" key="2">
    <source>
        <dbReference type="EMBL" id="MCM1984953.1"/>
    </source>
</evidence>
<dbReference type="RefSeq" id="WP_166277530.1">
    <property type="nucleotide sequence ID" value="NZ_JTHE03000106.1"/>
</dbReference>
<sequence>MLVYRPPSVWITQFLLMVSLIGLVISLIITLVLCFSANPPFGCPLSFLIGILMSRLLAIALNFLAFWGLQRRKRYGKWLAVSLLVAGMVVVIVESPYFNLLFHSITHWQPLPVPPYECWENSVGYSNERYFCGYENYQQLALRSISEAFPALILGFLAVRLLYGEPARRFFLQ</sequence>
<name>A0ABD4T933_9CYAN</name>
<feature type="transmembrane region" description="Helical" evidence="1">
    <location>
        <begin position="12"/>
        <end position="33"/>
    </location>
</feature>
<protein>
    <submittedName>
        <fullName evidence="2">Uncharacterized protein</fullName>
    </submittedName>
</protein>
<keyword evidence="1" id="KW-0812">Transmembrane</keyword>
<comment type="caution">
    <text evidence="2">The sequence shown here is derived from an EMBL/GenBank/DDBJ whole genome shotgun (WGS) entry which is preliminary data.</text>
</comment>
<gene>
    <name evidence="2" type="ORF">QQ91_0019205</name>
</gene>
<feature type="transmembrane region" description="Helical" evidence="1">
    <location>
        <begin position="144"/>
        <end position="163"/>
    </location>
</feature>
<evidence type="ECO:0000256" key="1">
    <source>
        <dbReference type="SAM" id="Phobius"/>
    </source>
</evidence>